<dbReference type="EMBL" id="JAHLKM010000005">
    <property type="protein sequence ID" value="MCQ4333100.1"/>
    <property type="molecule type" value="Genomic_DNA"/>
</dbReference>
<keyword evidence="2" id="KW-1185">Reference proteome</keyword>
<proteinExistence type="predicted"/>
<dbReference type="AlphaFoldDB" id="A0A9R1D7B3"/>
<comment type="caution">
    <text evidence="1">The sequence shown here is derived from an EMBL/GenBank/DDBJ whole genome shotgun (WGS) entry which is preliminary data.</text>
</comment>
<accession>A0A9R1D7B3</accession>
<protein>
    <submittedName>
        <fullName evidence="1">Uncharacterized protein</fullName>
    </submittedName>
</protein>
<evidence type="ECO:0000313" key="2">
    <source>
        <dbReference type="Proteomes" id="UP001139494"/>
    </source>
</evidence>
<organism evidence="1 2">
    <name type="scientific">Natronomonas aquatica</name>
    <dbReference type="NCBI Taxonomy" id="2841590"/>
    <lineage>
        <taxon>Archaea</taxon>
        <taxon>Methanobacteriati</taxon>
        <taxon>Methanobacteriota</taxon>
        <taxon>Stenosarchaea group</taxon>
        <taxon>Halobacteria</taxon>
        <taxon>Halobacteriales</taxon>
        <taxon>Natronomonadaceae</taxon>
        <taxon>Natronomonas</taxon>
    </lineage>
</organism>
<gene>
    <name evidence="1" type="ORF">KM295_06235</name>
</gene>
<reference evidence="1" key="1">
    <citation type="journal article" date="2023" name="Front. Microbiol.">
        <title>Genomic-based phylogenetic and metabolic analyses of the genus Natronomonas, and description of Natronomonas aquatica sp. nov.</title>
        <authorList>
            <person name="Garcia-Roldan A."/>
            <person name="Duran-Viseras A."/>
            <person name="de la Haba R.R."/>
            <person name="Corral P."/>
            <person name="Sanchez-Porro C."/>
            <person name="Ventosa A."/>
        </authorList>
    </citation>
    <scope>NUCLEOTIDE SEQUENCE</scope>
    <source>
        <strain evidence="1">F2-12</strain>
    </source>
</reference>
<dbReference type="Proteomes" id="UP001139494">
    <property type="component" value="Unassembled WGS sequence"/>
</dbReference>
<sequence length="107" mass="11355">MLTVLFAGGVRFISIETDSTDSFTEDLLEQQAIDAVNEEFEPPFEPDSESTQLIHTGDNGLTKGALAIMPVLKDFGLLIALSVAYSFGMAVTRVAGRSTAVGSLRGS</sequence>
<evidence type="ECO:0000313" key="1">
    <source>
        <dbReference type="EMBL" id="MCQ4333100.1"/>
    </source>
</evidence>
<name>A0A9R1D7B3_9EURY</name>